<comment type="caution">
    <text evidence="8">The sequence shown here is derived from an EMBL/GenBank/DDBJ whole genome shotgun (WGS) entry which is preliminary data.</text>
</comment>
<feature type="binding site" evidence="7">
    <location>
        <position position="155"/>
    </location>
    <ligand>
        <name>substrate</name>
    </ligand>
</feature>
<dbReference type="GO" id="GO:0000287">
    <property type="term" value="F:magnesium ion binding"/>
    <property type="evidence" value="ECO:0007669"/>
    <property type="project" value="UniProtKB-UniRule"/>
</dbReference>
<keyword evidence="3 7" id="KW-0521">NADP</keyword>
<dbReference type="PANTHER" id="PTHR30004">
    <property type="entry name" value="4-HYDROXYTHREONINE-4-PHOSPHATE DEHYDROGENASE"/>
    <property type="match status" value="1"/>
</dbReference>
<dbReference type="InterPro" id="IPR037510">
    <property type="entry name" value="PdxA"/>
</dbReference>
<reference evidence="8" key="1">
    <citation type="submission" date="2020-10" db="EMBL/GenBank/DDBJ databases">
        <title>Genome sequence of the unusual species of purple photosynthetic bacteria, Phaeovibrio sulfidiphilus DSM 23193, type strain.</title>
        <authorList>
            <person name="Kyndt J.A."/>
            <person name="Meyer T.E."/>
        </authorList>
    </citation>
    <scope>NUCLEOTIDE SEQUENCE</scope>
    <source>
        <strain evidence="8">DSM 23193</strain>
    </source>
</reference>
<comment type="similarity">
    <text evidence="7">Belongs to the PdxA family.</text>
</comment>
<dbReference type="Pfam" id="PF04166">
    <property type="entry name" value="PdxA"/>
    <property type="match status" value="1"/>
</dbReference>
<feature type="binding site" evidence="7">
    <location>
        <position position="289"/>
    </location>
    <ligand>
        <name>a divalent metal cation</name>
        <dbReference type="ChEBI" id="CHEBI:60240"/>
        <note>ligand shared between dimeric partners</note>
    </ligand>
</feature>
<feature type="binding site" evidence="7">
    <location>
        <position position="234"/>
    </location>
    <ligand>
        <name>a divalent metal cation</name>
        <dbReference type="ChEBI" id="CHEBI:60240"/>
        <note>ligand shared between dimeric partners</note>
    </ligand>
</feature>
<comment type="subunit">
    <text evidence="7">Homodimer.</text>
</comment>
<evidence type="ECO:0000256" key="5">
    <source>
        <dbReference type="ARBA" id="ARBA00023027"/>
    </source>
</evidence>
<keyword evidence="4 7" id="KW-0560">Oxidoreductase</keyword>
<dbReference type="GO" id="GO:0005737">
    <property type="term" value="C:cytoplasm"/>
    <property type="evidence" value="ECO:0007669"/>
    <property type="project" value="UniProtKB-SubCell"/>
</dbReference>
<keyword evidence="9" id="KW-1185">Reference proteome</keyword>
<evidence type="ECO:0000256" key="7">
    <source>
        <dbReference type="HAMAP-Rule" id="MF_00536"/>
    </source>
</evidence>
<dbReference type="GO" id="GO:0050897">
    <property type="term" value="F:cobalt ion binding"/>
    <property type="evidence" value="ECO:0007669"/>
    <property type="project" value="UniProtKB-UniRule"/>
</dbReference>
<comment type="miscellaneous">
    <text evidence="7">The active site is located at the dimer interface.</text>
</comment>
<dbReference type="GO" id="GO:0008270">
    <property type="term" value="F:zinc ion binding"/>
    <property type="evidence" value="ECO:0007669"/>
    <property type="project" value="UniProtKB-UniRule"/>
</dbReference>
<gene>
    <name evidence="7 8" type="primary">pdxA</name>
    <name evidence="8" type="ORF">IHV25_09580</name>
</gene>
<dbReference type="AlphaFoldDB" id="A0A8J7CQ64"/>
<dbReference type="GO" id="GO:0008615">
    <property type="term" value="P:pyridoxine biosynthetic process"/>
    <property type="evidence" value="ECO:0007669"/>
    <property type="project" value="UniProtKB-UniRule"/>
</dbReference>
<feature type="binding site" evidence="7">
    <location>
        <position position="189"/>
    </location>
    <ligand>
        <name>a divalent metal cation</name>
        <dbReference type="ChEBI" id="CHEBI:60240"/>
        <note>ligand shared between dimeric partners</note>
    </ligand>
</feature>
<dbReference type="GO" id="GO:0051287">
    <property type="term" value="F:NAD binding"/>
    <property type="evidence" value="ECO:0007669"/>
    <property type="project" value="InterPro"/>
</dbReference>
<dbReference type="Proteomes" id="UP000631034">
    <property type="component" value="Unassembled WGS sequence"/>
</dbReference>
<organism evidence="8 9">
    <name type="scientific">Phaeovibrio sulfidiphilus</name>
    <dbReference type="NCBI Taxonomy" id="1220600"/>
    <lineage>
        <taxon>Bacteria</taxon>
        <taxon>Pseudomonadati</taxon>
        <taxon>Pseudomonadota</taxon>
        <taxon>Alphaproteobacteria</taxon>
        <taxon>Rhodospirillales</taxon>
        <taxon>Rhodospirillaceae</taxon>
        <taxon>Phaeovibrio</taxon>
    </lineage>
</organism>
<feature type="binding site" evidence="7">
    <location>
        <position position="297"/>
    </location>
    <ligand>
        <name>substrate</name>
    </ligand>
</feature>
<name>A0A8J7CQ64_9PROT</name>
<dbReference type="GO" id="GO:0042823">
    <property type="term" value="P:pyridoxal phosphate biosynthetic process"/>
    <property type="evidence" value="ECO:0007669"/>
    <property type="project" value="UniProtKB-UniRule"/>
</dbReference>
<evidence type="ECO:0000256" key="6">
    <source>
        <dbReference type="ARBA" id="ARBA00023096"/>
    </source>
</evidence>
<keyword evidence="1 7" id="KW-0963">Cytoplasm</keyword>
<keyword evidence="7" id="KW-0862">Zinc</keyword>
<evidence type="ECO:0000256" key="3">
    <source>
        <dbReference type="ARBA" id="ARBA00022857"/>
    </source>
</evidence>
<dbReference type="RefSeq" id="WP_192534902.1">
    <property type="nucleotide sequence ID" value="NZ_JACZHT010000008.1"/>
</dbReference>
<dbReference type="UniPathway" id="UPA00244">
    <property type="reaction ID" value="UER00312"/>
</dbReference>
<dbReference type="EMBL" id="JACZHT010000008">
    <property type="protein sequence ID" value="MBE1237892.1"/>
    <property type="molecule type" value="Genomic_DNA"/>
</dbReference>
<sequence>MSSDCFCPDRSPAFPAPLAVSLGDPAGVGPELALKAWEVCVRRGTPDTVPFFVMGSADWLESVSRHTGAGPVRRISSAAEAREVFSHALPVLEPSVPLAASVRFGVPDPASAAHTLAAIEDAVGLVAGDEASALVTLPVNKAVLQAAGFPHPGHTDFLGVLARRLWPCDGVPVMMLAAPGLRVVPVTVHVSLREAIASLTTDRIVQTARTVSAALKRDFGLEHPRLAISALNPHAGEGGLMGTEEDTVIRPAVEHLQAAGIQADGPFPCDTLFHEEARATYDAALCMTHDQALIPIKTLDFHRAVNVTLGLPFVRTSPDHGTAYALAGAGTARADSLVSALDLACSMVRARRAFAAGAS</sequence>
<dbReference type="PANTHER" id="PTHR30004:SF6">
    <property type="entry name" value="D-THREONATE 4-PHOSPHATE DEHYDROGENASE"/>
    <property type="match status" value="1"/>
</dbReference>
<dbReference type="GO" id="GO:0050570">
    <property type="term" value="F:4-hydroxythreonine-4-phosphate dehydrogenase activity"/>
    <property type="evidence" value="ECO:0007669"/>
    <property type="project" value="UniProtKB-UniRule"/>
</dbReference>
<comment type="catalytic activity">
    <reaction evidence="7">
        <text>4-(phosphooxy)-L-threonine + NAD(+) = 3-amino-2-oxopropyl phosphate + CO2 + NADH</text>
        <dbReference type="Rhea" id="RHEA:32275"/>
        <dbReference type="ChEBI" id="CHEBI:16526"/>
        <dbReference type="ChEBI" id="CHEBI:57279"/>
        <dbReference type="ChEBI" id="CHEBI:57540"/>
        <dbReference type="ChEBI" id="CHEBI:57945"/>
        <dbReference type="ChEBI" id="CHEBI:58452"/>
        <dbReference type="EC" id="1.1.1.262"/>
    </reaction>
</comment>
<evidence type="ECO:0000256" key="2">
    <source>
        <dbReference type="ARBA" id="ARBA00022723"/>
    </source>
</evidence>
<dbReference type="InterPro" id="IPR005255">
    <property type="entry name" value="PdxA_fam"/>
</dbReference>
<comment type="cofactor">
    <cofactor evidence="7">
        <name>Zn(2+)</name>
        <dbReference type="ChEBI" id="CHEBI:29105"/>
    </cofactor>
    <cofactor evidence="7">
        <name>Mg(2+)</name>
        <dbReference type="ChEBI" id="CHEBI:18420"/>
    </cofactor>
    <cofactor evidence="7">
        <name>Co(2+)</name>
        <dbReference type="ChEBI" id="CHEBI:48828"/>
    </cofactor>
    <text evidence="7">Binds 1 divalent metal cation per subunit. Can use ions such as Zn(2+), Mg(2+) or Co(2+).</text>
</comment>
<dbReference type="HAMAP" id="MF_00536">
    <property type="entry name" value="PdxA"/>
    <property type="match status" value="1"/>
</dbReference>
<dbReference type="Gene3D" id="3.40.718.10">
    <property type="entry name" value="Isopropylmalate Dehydrogenase"/>
    <property type="match status" value="1"/>
</dbReference>
<protein>
    <recommendedName>
        <fullName evidence="7">4-hydroxythreonine-4-phosphate dehydrogenase</fullName>
        <ecNumber evidence="7">1.1.1.262</ecNumber>
    </recommendedName>
    <alternativeName>
        <fullName evidence="7">4-(phosphohydroxy)-L-threonine dehydrogenase</fullName>
    </alternativeName>
</protein>
<comment type="pathway">
    <text evidence="7">Cofactor biosynthesis; pyridoxine 5'-phosphate biosynthesis; pyridoxine 5'-phosphate from D-erythrose 4-phosphate: step 4/5.</text>
</comment>
<keyword evidence="7" id="KW-0170">Cobalt</keyword>
<dbReference type="NCBIfam" id="TIGR00557">
    <property type="entry name" value="pdxA"/>
    <property type="match status" value="1"/>
</dbReference>
<dbReference type="SUPFAM" id="SSF53659">
    <property type="entry name" value="Isocitrate/Isopropylmalate dehydrogenase-like"/>
    <property type="match status" value="1"/>
</dbReference>
<keyword evidence="6 7" id="KW-0664">Pyridoxine biosynthesis</keyword>
<feature type="binding site" evidence="7">
    <location>
        <position position="315"/>
    </location>
    <ligand>
        <name>substrate</name>
    </ligand>
</feature>
<proteinExistence type="inferred from homology"/>
<comment type="subcellular location">
    <subcellularLocation>
        <location evidence="7">Cytoplasm</location>
    </subcellularLocation>
</comment>
<accession>A0A8J7CQ64</accession>
<evidence type="ECO:0000313" key="8">
    <source>
        <dbReference type="EMBL" id="MBE1237892.1"/>
    </source>
</evidence>
<keyword evidence="5 7" id="KW-0520">NAD</keyword>
<evidence type="ECO:0000313" key="9">
    <source>
        <dbReference type="Proteomes" id="UP000631034"/>
    </source>
</evidence>
<dbReference type="NCBIfam" id="NF003699">
    <property type="entry name" value="PRK05312.1"/>
    <property type="match status" value="1"/>
</dbReference>
<keyword evidence="7" id="KW-0460">Magnesium</keyword>
<evidence type="ECO:0000256" key="4">
    <source>
        <dbReference type="ARBA" id="ARBA00023002"/>
    </source>
</evidence>
<comment type="function">
    <text evidence="7">Catalyzes the NAD(P)-dependent oxidation of 4-(phosphooxy)-L-threonine (HTP) into 2-amino-3-oxo-4-(phosphooxy)butyric acid which spontaneously decarboxylates to form 3-amino-2-oxopropyl phosphate (AHAP).</text>
</comment>
<feature type="binding site" evidence="7">
    <location>
        <position position="154"/>
    </location>
    <ligand>
        <name>substrate</name>
    </ligand>
</feature>
<keyword evidence="2 7" id="KW-0479">Metal-binding</keyword>
<feature type="binding site" evidence="7">
    <location>
        <position position="306"/>
    </location>
    <ligand>
        <name>substrate</name>
    </ligand>
</feature>
<dbReference type="EC" id="1.1.1.262" evidence="7"/>
<evidence type="ECO:0000256" key="1">
    <source>
        <dbReference type="ARBA" id="ARBA00022490"/>
    </source>
</evidence>